<sequence length="174" mass="17894">MVLAVTLGALLVVGVAALGLRAATVQDRAEEAIEQQQLARRTGPLAMPPVPAPAAASPGCAAVLEALPERLTISGDPVGRREIADPAPPATVAWGDRDHDPVTLRCGIEAPAELNPSSPLREISGVRWLPISEAGSTSWFAVDGPVRVALTLPGDSGTGPLQEISEALRPTHGS</sequence>
<gene>
    <name evidence="1" type="ORF">GIY23_17530</name>
</gene>
<dbReference type="EMBL" id="CP045929">
    <property type="protein sequence ID" value="QGK72373.1"/>
    <property type="molecule type" value="Genomic_DNA"/>
</dbReference>
<dbReference type="Proteomes" id="UP000371041">
    <property type="component" value="Chromosome"/>
</dbReference>
<proteinExistence type="predicted"/>
<dbReference type="AlphaFoldDB" id="A0A5Q3QDB9"/>
<dbReference type="Pfam" id="PF12028">
    <property type="entry name" value="DUF3515"/>
    <property type="match status" value="1"/>
</dbReference>
<evidence type="ECO:0000313" key="2">
    <source>
        <dbReference type="Proteomes" id="UP000371041"/>
    </source>
</evidence>
<dbReference type="InterPro" id="IPR021903">
    <property type="entry name" value="DUF3515"/>
</dbReference>
<evidence type="ECO:0000313" key="1">
    <source>
        <dbReference type="EMBL" id="QGK72373.1"/>
    </source>
</evidence>
<organism evidence="1 2">
    <name type="scientific">Allosaccharopolyspora coralli</name>
    <dbReference type="NCBI Taxonomy" id="2665642"/>
    <lineage>
        <taxon>Bacteria</taxon>
        <taxon>Bacillati</taxon>
        <taxon>Actinomycetota</taxon>
        <taxon>Actinomycetes</taxon>
        <taxon>Pseudonocardiales</taxon>
        <taxon>Pseudonocardiaceae</taxon>
        <taxon>Allosaccharopolyspora</taxon>
    </lineage>
</organism>
<protein>
    <submittedName>
        <fullName evidence="1">DUF3515 family protein</fullName>
    </submittedName>
</protein>
<accession>A0A5Q3QDB9</accession>
<name>A0A5Q3QDB9_9PSEU</name>
<reference evidence="2" key="1">
    <citation type="submission" date="2019-11" db="EMBL/GenBank/DDBJ databases">
        <title>The complete genome sequence of Saccharopolyspora sp. E2A.</title>
        <authorList>
            <person name="Zhang G."/>
        </authorList>
    </citation>
    <scope>NUCLEOTIDE SEQUENCE [LARGE SCALE GENOMIC DNA]</scope>
    <source>
        <strain evidence="2">E2A</strain>
    </source>
</reference>
<keyword evidence="2" id="KW-1185">Reference proteome</keyword>
<dbReference type="KEGG" id="sace:GIY23_17530"/>